<sequence length="81" mass="9198">MSTDIYLPDDEIYYDYVDHTIYQGIGSKHFDAPLEKIPLLARGGHIIVRRDRHRRSATLMRHDPLTLVVHLDSTGNAAGVL</sequence>
<evidence type="ECO:0000313" key="2">
    <source>
        <dbReference type="Proteomes" id="UP001489719"/>
    </source>
</evidence>
<evidence type="ECO:0000313" key="1">
    <source>
        <dbReference type="EMBL" id="KAK9321843.1"/>
    </source>
</evidence>
<reference evidence="2" key="1">
    <citation type="journal article" date="2024" name="Front. Bioeng. Biotechnol.">
        <title>Genome-scale model development and genomic sequencing of the oleaginous clade Lipomyces.</title>
        <authorList>
            <person name="Czajka J.J."/>
            <person name="Han Y."/>
            <person name="Kim J."/>
            <person name="Mondo S.J."/>
            <person name="Hofstad B.A."/>
            <person name="Robles A."/>
            <person name="Haridas S."/>
            <person name="Riley R."/>
            <person name="LaButti K."/>
            <person name="Pangilinan J."/>
            <person name="Andreopoulos W."/>
            <person name="Lipzen A."/>
            <person name="Yan J."/>
            <person name="Wang M."/>
            <person name="Ng V."/>
            <person name="Grigoriev I.V."/>
            <person name="Spatafora J.W."/>
            <person name="Magnuson J.K."/>
            <person name="Baker S.E."/>
            <person name="Pomraning K.R."/>
        </authorList>
    </citation>
    <scope>NUCLEOTIDE SEQUENCE [LARGE SCALE GENOMIC DNA]</scope>
    <source>
        <strain evidence="2">CBS 10300</strain>
    </source>
</reference>
<name>A0ACC3TL42_9ASCO</name>
<organism evidence="1 2">
    <name type="scientific">Lipomyces orientalis</name>
    <dbReference type="NCBI Taxonomy" id="1233043"/>
    <lineage>
        <taxon>Eukaryota</taxon>
        <taxon>Fungi</taxon>
        <taxon>Dikarya</taxon>
        <taxon>Ascomycota</taxon>
        <taxon>Saccharomycotina</taxon>
        <taxon>Lipomycetes</taxon>
        <taxon>Lipomycetales</taxon>
        <taxon>Lipomycetaceae</taxon>
        <taxon>Lipomyces</taxon>
    </lineage>
</organism>
<proteinExistence type="predicted"/>
<comment type="caution">
    <text evidence="1">The sequence shown here is derived from an EMBL/GenBank/DDBJ whole genome shotgun (WGS) entry which is preliminary data.</text>
</comment>
<accession>A0ACC3TL42</accession>
<gene>
    <name evidence="1" type="ORF">V1517DRAFT_159531</name>
</gene>
<keyword evidence="2" id="KW-1185">Reference proteome</keyword>
<dbReference type="Proteomes" id="UP001489719">
    <property type="component" value="Unassembled WGS sequence"/>
</dbReference>
<protein>
    <submittedName>
        <fullName evidence="1">Uncharacterized protein</fullName>
    </submittedName>
</protein>
<dbReference type="EMBL" id="MU970089">
    <property type="protein sequence ID" value="KAK9321843.1"/>
    <property type="molecule type" value="Genomic_DNA"/>
</dbReference>